<sequence>MTYQPPQWQPGQQPQAPHQHQPQQAPPSFAPQPYQQAPHPQQHPGAPYQQPGPQHPHQPQVYSGPLPGGDPKAQAWKNYGMQWLLGLGFLAVIVLFVTIYNLATGEW</sequence>
<gene>
    <name evidence="3" type="ORF">ACFO8M_12170</name>
</gene>
<evidence type="ECO:0000256" key="1">
    <source>
        <dbReference type="SAM" id="MobiDB-lite"/>
    </source>
</evidence>
<protein>
    <submittedName>
        <fullName evidence="3">Uncharacterized protein</fullName>
    </submittedName>
</protein>
<name>A0ABV7PXB1_9ACTN</name>
<keyword evidence="4" id="KW-1185">Reference proteome</keyword>
<evidence type="ECO:0000256" key="2">
    <source>
        <dbReference type="SAM" id="Phobius"/>
    </source>
</evidence>
<evidence type="ECO:0000313" key="3">
    <source>
        <dbReference type="EMBL" id="MFC3493239.1"/>
    </source>
</evidence>
<keyword evidence="2" id="KW-0472">Membrane</keyword>
<keyword evidence="2" id="KW-0812">Transmembrane</keyword>
<keyword evidence="2" id="KW-1133">Transmembrane helix</keyword>
<comment type="caution">
    <text evidence="3">The sequence shown here is derived from an EMBL/GenBank/DDBJ whole genome shotgun (WGS) entry which is preliminary data.</text>
</comment>
<dbReference type="EMBL" id="JBHRWO010000010">
    <property type="protein sequence ID" value="MFC3493239.1"/>
    <property type="molecule type" value="Genomic_DNA"/>
</dbReference>
<feature type="compositionally biased region" description="Low complexity" evidence="1">
    <location>
        <begin position="31"/>
        <end position="60"/>
    </location>
</feature>
<feature type="region of interest" description="Disordered" evidence="1">
    <location>
        <begin position="1"/>
        <end position="73"/>
    </location>
</feature>
<feature type="compositionally biased region" description="Low complexity" evidence="1">
    <location>
        <begin position="1"/>
        <end position="23"/>
    </location>
</feature>
<dbReference type="RefSeq" id="WP_387975244.1">
    <property type="nucleotide sequence ID" value="NZ_JBHRWO010000010.1"/>
</dbReference>
<evidence type="ECO:0000313" key="4">
    <source>
        <dbReference type="Proteomes" id="UP001595712"/>
    </source>
</evidence>
<reference evidence="4" key="1">
    <citation type="journal article" date="2019" name="Int. J. Syst. Evol. Microbiol.">
        <title>The Global Catalogue of Microorganisms (GCM) 10K type strain sequencing project: providing services to taxonomists for standard genome sequencing and annotation.</title>
        <authorList>
            <consortium name="The Broad Institute Genomics Platform"/>
            <consortium name="The Broad Institute Genome Sequencing Center for Infectious Disease"/>
            <person name="Wu L."/>
            <person name="Ma J."/>
        </authorList>
    </citation>
    <scope>NUCLEOTIDE SEQUENCE [LARGE SCALE GENOMIC DNA]</scope>
    <source>
        <strain evidence="4">CGMCC 4.7396</strain>
    </source>
</reference>
<feature type="transmembrane region" description="Helical" evidence="2">
    <location>
        <begin position="83"/>
        <end position="103"/>
    </location>
</feature>
<accession>A0ABV7PXB1</accession>
<proteinExistence type="predicted"/>
<organism evidence="3 4">
    <name type="scientific">Glycomyces rhizosphaerae</name>
    <dbReference type="NCBI Taxonomy" id="2054422"/>
    <lineage>
        <taxon>Bacteria</taxon>
        <taxon>Bacillati</taxon>
        <taxon>Actinomycetota</taxon>
        <taxon>Actinomycetes</taxon>
        <taxon>Glycomycetales</taxon>
        <taxon>Glycomycetaceae</taxon>
        <taxon>Glycomyces</taxon>
    </lineage>
</organism>
<dbReference type="Proteomes" id="UP001595712">
    <property type="component" value="Unassembled WGS sequence"/>
</dbReference>